<dbReference type="SMART" id="SM00534">
    <property type="entry name" value="MUTSac"/>
    <property type="match status" value="1"/>
</dbReference>
<name>A0AAD5TXS2_9FUNG</name>
<sequence>ILLDEVGRGTSTEEAISLSFAILEHIVNEMKCRTLFATHYKQLLKIINEKKKLEPNSLNGIEFFKTEVKICEGEAIYSYKFVKGVANDSHGIFVAERAGIDKKITNRAKFILSEIKDRKCLSF</sequence>
<feature type="domain" description="DNA mismatch repair proteins mutS family" evidence="4">
    <location>
        <begin position="1"/>
        <end position="113"/>
    </location>
</feature>
<evidence type="ECO:0000313" key="5">
    <source>
        <dbReference type="EMBL" id="KAJ3214402.1"/>
    </source>
</evidence>
<evidence type="ECO:0000313" key="6">
    <source>
        <dbReference type="Proteomes" id="UP001211065"/>
    </source>
</evidence>
<dbReference type="GO" id="GO:0140664">
    <property type="term" value="F:ATP-dependent DNA damage sensor activity"/>
    <property type="evidence" value="ECO:0007669"/>
    <property type="project" value="InterPro"/>
</dbReference>
<dbReference type="GO" id="GO:0006298">
    <property type="term" value="P:mismatch repair"/>
    <property type="evidence" value="ECO:0007669"/>
    <property type="project" value="InterPro"/>
</dbReference>
<comment type="caution">
    <text evidence="5">The sequence shown here is derived from an EMBL/GenBank/DDBJ whole genome shotgun (WGS) entry which is preliminary data.</text>
</comment>
<keyword evidence="6" id="KW-1185">Reference proteome</keyword>
<proteinExistence type="predicted"/>
<gene>
    <name evidence="5" type="primary">MSH3</name>
    <name evidence="5" type="ORF">HK099_006887</name>
</gene>
<protein>
    <submittedName>
        <fullName evidence="5">Mismatch repair protein msh3</fullName>
    </submittedName>
</protein>
<dbReference type="Gene3D" id="3.40.50.300">
    <property type="entry name" value="P-loop containing nucleotide triphosphate hydrolases"/>
    <property type="match status" value="1"/>
</dbReference>
<feature type="non-terminal residue" evidence="5">
    <location>
        <position position="1"/>
    </location>
</feature>
<evidence type="ECO:0000259" key="4">
    <source>
        <dbReference type="SMART" id="SM00534"/>
    </source>
</evidence>
<dbReference type="PANTHER" id="PTHR11361:SF34">
    <property type="entry name" value="DNA MISMATCH REPAIR PROTEIN MSH1, MITOCHONDRIAL"/>
    <property type="match status" value="1"/>
</dbReference>
<evidence type="ECO:0000256" key="2">
    <source>
        <dbReference type="ARBA" id="ARBA00022840"/>
    </source>
</evidence>
<reference evidence="5" key="1">
    <citation type="submission" date="2020-05" db="EMBL/GenBank/DDBJ databases">
        <title>Phylogenomic resolution of chytrid fungi.</title>
        <authorList>
            <person name="Stajich J.E."/>
            <person name="Amses K."/>
            <person name="Simmons R."/>
            <person name="Seto K."/>
            <person name="Myers J."/>
            <person name="Bonds A."/>
            <person name="Quandt C.A."/>
            <person name="Barry K."/>
            <person name="Liu P."/>
            <person name="Grigoriev I."/>
            <person name="Longcore J.E."/>
            <person name="James T.Y."/>
        </authorList>
    </citation>
    <scope>NUCLEOTIDE SEQUENCE</scope>
    <source>
        <strain evidence="5">JEL0476</strain>
    </source>
</reference>
<dbReference type="InterPro" id="IPR045076">
    <property type="entry name" value="MutS"/>
</dbReference>
<organism evidence="5 6">
    <name type="scientific">Clydaea vesicula</name>
    <dbReference type="NCBI Taxonomy" id="447962"/>
    <lineage>
        <taxon>Eukaryota</taxon>
        <taxon>Fungi</taxon>
        <taxon>Fungi incertae sedis</taxon>
        <taxon>Chytridiomycota</taxon>
        <taxon>Chytridiomycota incertae sedis</taxon>
        <taxon>Chytridiomycetes</taxon>
        <taxon>Lobulomycetales</taxon>
        <taxon>Lobulomycetaceae</taxon>
        <taxon>Clydaea</taxon>
    </lineage>
</organism>
<keyword evidence="1" id="KW-0547">Nucleotide-binding</keyword>
<dbReference type="Pfam" id="PF00488">
    <property type="entry name" value="MutS_V"/>
    <property type="match status" value="1"/>
</dbReference>
<dbReference type="GO" id="GO:0030983">
    <property type="term" value="F:mismatched DNA binding"/>
    <property type="evidence" value="ECO:0007669"/>
    <property type="project" value="InterPro"/>
</dbReference>
<dbReference type="PANTHER" id="PTHR11361">
    <property type="entry name" value="DNA MISMATCH REPAIR PROTEIN MUTS FAMILY MEMBER"/>
    <property type="match status" value="1"/>
</dbReference>
<dbReference type="InterPro" id="IPR000432">
    <property type="entry name" value="DNA_mismatch_repair_MutS_C"/>
</dbReference>
<accession>A0AAD5TXS2</accession>
<keyword evidence="3" id="KW-0238">DNA-binding</keyword>
<keyword evidence="2" id="KW-0067">ATP-binding</keyword>
<dbReference type="Proteomes" id="UP001211065">
    <property type="component" value="Unassembled WGS sequence"/>
</dbReference>
<evidence type="ECO:0000256" key="1">
    <source>
        <dbReference type="ARBA" id="ARBA00022741"/>
    </source>
</evidence>
<dbReference type="SUPFAM" id="SSF52540">
    <property type="entry name" value="P-loop containing nucleoside triphosphate hydrolases"/>
    <property type="match status" value="1"/>
</dbReference>
<dbReference type="AlphaFoldDB" id="A0AAD5TXS2"/>
<dbReference type="GO" id="GO:0005634">
    <property type="term" value="C:nucleus"/>
    <property type="evidence" value="ECO:0007669"/>
    <property type="project" value="TreeGrafter"/>
</dbReference>
<dbReference type="InterPro" id="IPR027417">
    <property type="entry name" value="P-loop_NTPase"/>
</dbReference>
<dbReference type="GO" id="GO:0005524">
    <property type="term" value="F:ATP binding"/>
    <property type="evidence" value="ECO:0007669"/>
    <property type="project" value="UniProtKB-KW"/>
</dbReference>
<evidence type="ECO:0000256" key="3">
    <source>
        <dbReference type="ARBA" id="ARBA00023125"/>
    </source>
</evidence>
<dbReference type="EMBL" id="JADGJW010000623">
    <property type="protein sequence ID" value="KAJ3214402.1"/>
    <property type="molecule type" value="Genomic_DNA"/>
</dbReference>